<dbReference type="GO" id="GO:0016887">
    <property type="term" value="F:ATP hydrolysis activity"/>
    <property type="evidence" value="ECO:0007669"/>
    <property type="project" value="InterPro"/>
</dbReference>
<dbReference type="Gene3D" id="3.40.50.300">
    <property type="entry name" value="P-loop containing nucleotide triphosphate hydrolases"/>
    <property type="match status" value="1"/>
</dbReference>
<reference evidence="3 4" key="1">
    <citation type="journal article" date="2018" name="Front. Microbiol.">
        <title>Hydrolytic Capabilities as a Key to Environmental Success: Chitinolytic and Cellulolytic Acidobacteria From Acidic Sub-arctic Soils and Boreal Peatlands.</title>
        <authorList>
            <person name="Belova S.E."/>
            <person name="Ravin N.V."/>
            <person name="Pankratov T.A."/>
            <person name="Rakitin A.L."/>
            <person name="Ivanova A.A."/>
            <person name="Beletsky A.V."/>
            <person name="Mardanov A.V."/>
            <person name="Sinninghe Damste J.S."/>
            <person name="Dedysh S.N."/>
        </authorList>
    </citation>
    <scope>NUCLEOTIDE SEQUENCE [LARGE SCALE GENOMIC DNA]</scope>
    <source>
        <strain evidence="3 4">SBC82</strain>
    </source>
</reference>
<protein>
    <submittedName>
        <fullName evidence="3">Twitching motility protein PilT</fullName>
    </submittedName>
</protein>
<keyword evidence="4" id="KW-1185">Reference proteome</keyword>
<dbReference type="NCBIfam" id="TIGR01420">
    <property type="entry name" value="pilT_fam"/>
    <property type="match status" value="1"/>
</dbReference>
<dbReference type="EMBL" id="CP030840">
    <property type="protein sequence ID" value="AXC14819.1"/>
    <property type="molecule type" value="Genomic_DNA"/>
</dbReference>
<dbReference type="RefSeq" id="WP_114209514.1">
    <property type="nucleotide sequence ID" value="NZ_CP030840.1"/>
</dbReference>
<dbReference type="PANTHER" id="PTHR30486">
    <property type="entry name" value="TWITCHING MOTILITY PROTEIN PILT"/>
    <property type="match status" value="1"/>
</dbReference>
<proteinExistence type="inferred from homology"/>
<dbReference type="InterPro" id="IPR003593">
    <property type="entry name" value="AAA+_ATPase"/>
</dbReference>
<dbReference type="PROSITE" id="PS00662">
    <property type="entry name" value="T2SP_E"/>
    <property type="match status" value="1"/>
</dbReference>
<dbReference type="SMART" id="SM00382">
    <property type="entry name" value="AAA"/>
    <property type="match status" value="1"/>
</dbReference>
<evidence type="ECO:0000256" key="1">
    <source>
        <dbReference type="ARBA" id="ARBA00006611"/>
    </source>
</evidence>
<comment type="similarity">
    <text evidence="1">Belongs to the GSP E family.</text>
</comment>
<dbReference type="Proteomes" id="UP000253606">
    <property type="component" value="Chromosome"/>
</dbReference>
<feature type="domain" description="Bacterial type II secretion system protein E" evidence="2">
    <location>
        <begin position="220"/>
        <end position="234"/>
    </location>
</feature>
<gene>
    <name evidence="3" type="ORF">ACPOL_5571</name>
</gene>
<dbReference type="SUPFAM" id="SSF52540">
    <property type="entry name" value="P-loop containing nucleoside triphosphate hydrolases"/>
    <property type="match status" value="1"/>
</dbReference>
<dbReference type="Pfam" id="PF00437">
    <property type="entry name" value="T2SSE"/>
    <property type="match status" value="1"/>
</dbReference>
<dbReference type="InterPro" id="IPR027417">
    <property type="entry name" value="P-loop_NTPase"/>
</dbReference>
<sequence length="383" mass="41937">MSAYESELSRLVDELNRSVPGVRSGERTSLDQLLALAAQRNASDMILVVGSAIALRVNGGLSAAAGKPLTHEDIRGMLLPLLTTDQSEELQRERSLDFCFVRNSIGRFRANFHYQRGTLAASIRLLPPQVPSLESLHLPSVLAPLTERRQGLILLTGPTGCGKTSTLAALIDLINGRRRDHIITIEDPIEYQHMNRGSIVEQIEVGHDTPSFAQSIRAVLRQSPDVILVGEMRDAETMAVALTAAETGHLVLSSLHTNDAAQTVSRILDTFPSSHQPQIRQQLSLALLAVISQQLVPAADGSGRYPAIEVMLATTAIRNLIRTGQDHQIRSHISVGRADGMFTMEQSLAELVRAGRILRETAYAHCYNQAELRQHLDTPSRHS</sequence>
<dbReference type="InterPro" id="IPR001482">
    <property type="entry name" value="T2SS/T4SS_dom"/>
</dbReference>
<dbReference type="CDD" id="cd01131">
    <property type="entry name" value="PilT"/>
    <property type="match status" value="1"/>
</dbReference>
<evidence type="ECO:0000313" key="3">
    <source>
        <dbReference type="EMBL" id="AXC14819.1"/>
    </source>
</evidence>
<dbReference type="KEGG" id="abas:ACPOL_5571"/>
<evidence type="ECO:0000259" key="2">
    <source>
        <dbReference type="PROSITE" id="PS00662"/>
    </source>
</evidence>
<dbReference type="OrthoDB" id="9808272at2"/>
<dbReference type="Gene3D" id="3.30.450.90">
    <property type="match status" value="1"/>
</dbReference>
<dbReference type="GO" id="GO:0005524">
    <property type="term" value="F:ATP binding"/>
    <property type="evidence" value="ECO:0007669"/>
    <property type="project" value="InterPro"/>
</dbReference>
<accession>A0A2Z5G758</accession>
<organism evidence="3 4">
    <name type="scientific">Acidisarcina polymorpha</name>
    <dbReference type="NCBI Taxonomy" id="2211140"/>
    <lineage>
        <taxon>Bacteria</taxon>
        <taxon>Pseudomonadati</taxon>
        <taxon>Acidobacteriota</taxon>
        <taxon>Terriglobia</taxon>
        <taxon>Terriglobales</taxon>
        <taxon>Acidobacteriaceae</taxon>
        <taxon>Acidisarcina</taxon>
    </lineage>
</organism>
<dbReference type="AlphaFoldDB" id="A0A2Z5G758"/>
<dbReference type="InterPro" id="IPR006321">
    <property type="entry name" value="PilT/PilU"/>
</dbReference>
<dbReference type="InterPro" id="IPR050921">
    <property type="entry name" value="T4SS_GSP_E_ATPase"/>
</dbReference>
<evidence type="ECO:0000313" key="4">
    <source>
        <dbReference type="Proteomes" id="UP000253606"/>
    </source>
</evidence>
<name>A0A2Z5G758_9BACT</name>